<feature type="region of interest" description="Disordered" evidence="1">
    <location>
        <begin position="69"/>
        <end position="89"/>
    </location>
</feature>
<protein>
    <submittedName>
        <fullName evidence="2">Jg13277 protein</fullName>
    </submittedName>
</protein>
<evidence type="ECO:0000313" key="3">
    <source>
        <dbReference type="Proteomes" id="UP000838756"/>
    </source>
</evidence>
<keyword evidence="3" id="KW-1185">Reference proteome</keyword>
<evidence type="ECO:0000256" key="1">
    <source>
        <dbReference type="SAM" id="MobiDB-lite"/>
    </source>
</evidence>
<name>A0A8S4RIB8_9NEOP</name>
<dbReference type="EMBL" id="CAKXAJ010025124">
    <property type="protein sequence ID" value="CAH2235419.1"/>
    <property type="molecule type" value="Genomic_DNA"/>
</dbReference>
<reference evidence="2" key="1">
    <citation type="submission" date="2022-03" db="EMBL/GenBank/DDBJ databases">
        <authorList>
            <person name="Lindestad O."/>
        </authorList>
    </citation>
    <scope>NUCLEOTIDE SEQUENCE</scope>
</reference>
<dbReference type="Proteomes" id="UP000838756">
    <property type="component" value="Unassembled WGS sequence"/>
</dbReference>
<feature type="compositionally biased region" description="Basic and acidic residues" evidence="1">
    <location>
        <begin position="72"/>
        <end position="89"/>
    </location>
</feature>
<dbReference type="OrthoDB" id="7479578at2759"/>
<comment type="caution">
    <text evidence="2">The sequence shown here is derived from an EMBL/GenBank/DDBJ whole genome shotgun (WGS) entry which is preliminary data.</text>
</comment>
<proteinExistence type="predicted"/>
<sequence>MEAGFIPVTAGNVGGAVPPPTVMAPPANVVRAPGLKRGKMEEAISDRPFGAVGSDPAFCVQGDALSIPSLSKSDRTADPTRPGRERAQERQLNVLFEARGVTQAIANTSNSPDPGIEPRTS</sequence>
<gene>
    <name evidence="2" type="primary">jg13277</name>
    <name evidence="2" type="ORF">PAEG_LOCUS13080</name>
</gene>
<organism evidence="2 3">
    <name type="scientific">Pararge aegeria aegeria</name>
    <dbReference type="NCBI Taxonomy" id="348720"/>
    <lineage>
        <taxon>Eukaryota</taxon>
        <taxon>Metazoa</taxon>
        <taxon>Ecdysozoa</taxon>
        <taxon>Arthropoda</taxon>
        <taxon>Hexapoda</taxon>
        <taxon>Insecta</taxon>
        <taxon>Pterygota</taxon>
        <taxon>Neoptera</taxon>
        <taxon>Endopterygota</taxon>
        <taxon>Lepidoptera</taxon>
        <taxon>Glossata</taxon>
        <taxon>Ditrysia</taxon>
        <taxon>Papilionoidea</taxon>
        <taxon>Nymphalidae</taxon>
        <taxon>Satyrinae</taxon>
        <taxon>Satyrini</taxon>
        <taxon>Parargina</taxon>
        <taxon>Pararge</taxon>
    </lineage>
</organism>
<dbReference type="AlphaFoldDB" id="A0A8S4RIB8"/>
<evidence type="ECO:0000313" key="2">
    <source>
        <dbReference type="EMBL" id="CAH2235419.1"/>
    </source>
</evidence>
<accession>A0A8S4RIB8</accession>